<protein>
    <submittedName>
        <fullName evidence="1">Uncharacterized protein</fullName>
    </submittedName>
</protein>
<keyword evidence="2" id="KW-1185">Reference proteome</keyword>
<reference evidence="1 2" key="1">
    <citation type="submission" date="2019-07" db="EMBL/GenBank/DDBJ databases">
        <title>Whole genome shotgun sequence of Segetibacter aerophilus NBRC 106135.</title>
        <authorList>
            <person name="Hosoyama A."/>
            <person name="Uohara A."/>
            <person name="Ohji S."/>
            <person name="Ichikawa N."/>
        </authorList>
    </citation>
    <scope>NUCLEOTIDE SEQUENCE [LARGE SCALE GENOMIC DNA]</scope>
    <source>
        <strain evidence="1 2">NBRC 106135</strain>
    </source>
</reference>
<dbReference type="EMBL" id="BJYT01000004">
    <property type="protein sequence ID" value="GEO08768.1"/>
    <property type="molecule type" value="Genomic_DNA"/>
</dbReference>
<sequence>MAILLKNDSLDKKVMDLIYTKQLQFKKEKGRVVSLQKTIERLLKEAYLKEGKEVEIHENLH</sequence>
<dbReference type="Proteomes" id="UP000321513">
    <property type="component" value="Unassembled WGS sequence"/>
</dbReference>
<proteinExistence type="predicted"/>
<dbReference type="RefSeq" id="WP_147202835.1">
    <property type="nucleotide sequence ID" value="NZ_BJYT01000004.1"/>
</dbReference>
<organism evidence="1 2">
    <name type="scientific">Segetibacter aerophilus</name>
    <dbReference type="NCBI Taxonomy" id="670293"/>
    <lineage>
        <taxon>Bacteria</taxon>
        <taxon>Pseudomonadati</taxon>
        <taxon>Bacteroidota</taxon>
        <taxon>Chitinophagia</taxon>
        <taxon>Chitinophagales</taxon>
        <taxon>Chitinophagaceae</taxon>
        <taxon>Segetibacter</taxon>
    </lineage>
</organism>
<gene>
    <name evidence="1" type="ORF">SAE01_12640</name>
</gene>
<name>A0A512B9Z7_9BACT</name>
<accession>A0A512B9Z7</accession>
<dbReference type="AlphaFoldDB" id="A0A512B9Z7"/>
<comment type="caution">
    <text evidence="1">The sequence shown here is derived from an EMBL/GenBank/DDBJ whole genome shotgun (WGS) entry which is preliminary data.</text>
</comment>
<evidence type="ECO:0000313" key="2">
    <source>
        <dbReference type="Proteomes" id="UP000321513"/>
    </source>
</evidence>
<evidence type="ECO:0000313" key="1">
    <source>
        <dbReference type="EMBL" id="GEO08768.1"/>
    </source>
</evidence>